<accession>A0ABS4XQK8</accession>
<evidence type="ECO:0000256" key="2">
    <source>
        <dbReference type="SAM" id="SignalP"/>
    </source>
</evidence>
<dbReference type="EMBL" id="JAGIOJ010000001">
    <property type="protein sequence ID" value="MBP2398630.1"/>
    <property type="molecule type" value="Genomic_DNA"/>
</dbReference>
<dbReference type="PROSITE" id="PS51257">
    <property type="entry name" value="PROKAR_LIPOPROTEIN"/>
    <property type="match status" value="1"/>
</dbReference>
<keyword evidence="2" id="KW-0732">Signal</keyword>
<proteinExistence type="predicted"/>
<dbReference type="Proteomes" id="UP001195422">
    <property type="component" value="Unassembled WGS sequence"/>
</dbReference>
<feature type="chain" id="PRO_5046738997" description="Lipoprotein" evidence="2">
    <location>
        <begin position="24"/>
        <end position="138"/>
    </location>
</feature>
<feature type="coiled-coil region" evidence="1">
    <location>
        <begin position="73"/>
        <end position="108"/>
    </location>
</feature>
<reference evidence="3 4" key="1">
    <citation type="submission" date="2021-03" db="EMBL/GenBank/DDBJ databases">
        <title>Sequencing the genomes of 1000 actinobacteria strains.</title>
        <authorList>
            <person name="Klenk H.-P."/>
        </authorList>
    </citation>
    <scope>NUCLEOTIDE SEQUENCE [LARGE SCALE GENOMIC DNA]</scope>
    <source>
        <strain evidence="3 4">DSM 20168</strain>
    </source>
</reference>
<evidence type="ECO:0008006" key="5">
    <source>
        <dbReference type="Google" id="ProtNLM"/>
    </source>
</evidence>
<protein>
    <recommendedName>
        <fullName evidence="5">Lipoprotein</fullName>
    </recommendedName>
</protein>
<feature type="signal peptide" evidence="2">
    <location>
        <begin position="1"/>
        <end position="23"/>
    </location>
</feature>
<dbReference type="RefSeq" id="WP_188947423.1">
    <property type="nucleotide sequence ID" value="NZ_BMPH01000003.1"/>
</dbReference>
<evidence type="ECO:0000256" key="1">
    <source>
        <dbReference type="SAM" id="Coils"/>
    </source>
</evidence>
<evidence type="ECO:0000313" key="3">
    <source>
        <dbReference type="EMBL" id="MBP2398630.1"/>
    </source>
</evidence>
<comment type="caution">
    <text evidence="3">The sequence shown here is derived from an EMBL/GenBank/DDBJ whole genome shotgun (WGS) entry which is preliminary data.</text>
</comment>
<name>A0ABS4XQK8_GLUPR</name>
<organism evidence="3 4">
    <name type="scientific">Glutamicibacter protophormiae</name>
    <name type="common">Brevibacterium protophormiae</name>
    <dbReference type="NCBI Taxonomy" id="37930"/>
    <lineage>
        <taxon>Bacteria</taxon>
        <taxon>Bacillati</taxon>
        <taxon>Actinomycetota</taxon>
        <taxon>Actinomycetes</taxon>
        <taxon>Micrococcales</taxon>
        <taxon>Micrococcaceae</taxon>
        <taxon>Glutamicibacter</taxon>
    </lineage>
</organism>
<gene>
    <name evidence="3" type="ORF">JOF39_001711</name>
</gene>
<keyword evidence="1" id="KW-0175">Coiled coil</keyword>
<sequence>MNKHIKSALALAFGASLALSATACSSSPAENEAGACTAYNDFVAAVAGVQATVDGSSSVGEIREAREKVATTYKELEGNLDKVSADRKQALADSWEQLNKKIEDLDKDLSVPEAKAAISDELAALKSAQTSANTDLKC</sequence>
<evidence type="ECO:0000313" key="4">
    <source>
        <dbReference type="Proteomes" id="UP001195422"/>
    </source>
</evidence>
<keyword evidence="4" id="KW-1185">Reference proteome</keyword>